<feature type="domain" description="DOG1" evidence="1">
    <location>
        <begin position="1"/>
        <end position="207"/>
    </location>
</feature>
<organism evidence="2 3">
    <name type="scientific">Zingiber officinale</name>
    <name type="common">Ginger</name>
    <name type="synonym">Amomum zingiber</name>
    <dbReference type="NCBI Taxonomy" id="94328"/>
    <lineage>
        <taxon>Eukaryota</taxon>
        <taxon>Viridiplantae</taxon>
        <taxon>Streptophyta</taxon>
        <taxon>Embryophyta</taxon>
        <taxon>Tracheophyta</taxon>
        <taxon>Spermatophyta</taxon>
        <taxon>Magnoliopsida</taxon>
        <taxon>Liliopsida</taxon>
        <taxon>Zingiberales</taxon>
        <taxon>Zingiberaceae</taxon>
        <taxon>Zingiber</taxon>
    </lineage>
</organism>
<dbReference type="PROSITE" id="PS51806">
    <property type="entry name" value="DOG1"/>
    <property type="match status" value="1"/>
</dbReference>
<name>A0A8J5GQ53_ZINOF</name>
<dbReference type="AlphaFoldDB" id="A0A8J5GQ53"/>
<dbReference type="OrthoDB" id="781635at2759"/>
<dbReference type="EMBL" id="JACMSC010000010">
    <property type="protein sequence ID" value="KAG6504973.1"/>
    <property type="molecule type" value="Genomic_DNA"/>
</dbReference>
<accession>A0A8J5GQ53</accession>
<evidence type="ECO:0000259" key="1">
    <source>
        <dbReference type="PROSITE" id="PS51806"/>
    </source>
</evidence>
<dbReference type="GO" id="GO:0006351">
    <property type="term" value="P:DNA-templated transcription"/>
    <property type="evidence" value="ECO:0007669"/>
    <property type="project" value="InterPro"/>
</dbReference>
<protein>
    <recommendedName>
        <fullName evidence="1">DOG1 domain-containing protein</fullName>
    </recommendedName>
</protein>
<dbReference type="Proteomes" id="UP000734854">
    <property type="component" value="Unassembled WGS sequence"/>
</dbReference>
<dbReference type="GO" id="GO:0043565">
    <property type="term" value="F:sequence-specific DNA binding"/>
    <property type="evidence" value="ECO:0007669"/>
    <property type="project" value="InterPro"/>
</dbReference>
<dbReference type="InterPro" id="IPR025422">
    <property type="entry name" value="TGA_domain"/>
</dbReference>
<dbReference type="PANTHER" id="PTHR46354">
    <property type="entry name" value="DOG1 DOMAIN-CONTAINING PROTEIN"/>
    <property type="match status" value="1"/>
</dbReference>
<comment type="caution">
    <text evidence="2">The sequence shown here is derived from an EMBL/GenBank/DDBJ whole genome shotgun (WGS) entry which is preliminary data.</text>
</comment>
<reference evidence="2 3" key="1">
    <citation type="submission" date="2020-08" db="EMBL/GenBank/DDBJ databases">
        <title>Plant Genome Project.</title>
        <authorList>
            <person name="Zhang R.-G."/>
        </authorList>
    </citation>
    <scope>NUCLEOTIDE SEQUENCE [LARGE SCALE GENOMIC DNA]</scope>
    <source>
        <tissue evidence="2">Rhizome</tissue>
    </source>
</reference>
<dbReference type="Pfam" id="PF14144">
    <property type="entry name" value="DOG1"/>
    <property type="match status" value="1"/>
</dbReference>
<evidence type="ECO:0000313" key="3">
    <source>
        <dbReference type="Proteomes" id="UP000734854"/>
    </source>
</evidence>
<proteinExistence type="predicted"/>
<sequence length="207" mass="23263">MEAFFDSWLTRLDNLRAELLHAVTHRTDLIPSAVDAFLIHYRDYRGAKARLADSDLLRALTHPWLTPFERTFLWIGGWKPSLAFRLLPGRCLLAPDQRAAVELLRQEVELAEHRISEDMAGAQEAMAGHAVLVAVRAGLLYANGSAWEAAVDEVSRALRATANAAEELRDATLRRMVEILTAAQTAEFLAAAAELRLRVRRWGLRRN</sequence>
<evidence type="ECO:0000313" key="2">
    <source>
        <dbReference type="EMBL" id="KAG6504973.1"/>
    </source>
</evidence>
<gene>
    <name evidence="2" type="ORF">ZIOFF_037321</name>
</gene>
<dbReference type="PANTHER" id="PTHR46354:SF25">
    <property type="entry name" value="OS01G0306400 PROTEIN"/>
    <property type="match status" value="1"/>
</dbReference>
<keyword evidence="3" id="KW-1185">Reference proteome</keyword>
<dbReference type="InterPro" id="IPR051886">
    <property type="entry name" value="Seed_Dev/Stress_Resp_Reg"/>
</dbReference>